<proteinExistence type="predicted"/>
<sequence>MWTKARPAGVAPSPRCTHTCFHYNGYVYLFGGGDGHKALTDLWRVRAEPTAQGTYEWEVVETRGGHPFLCGYHTSTLVGHQVVVFGDTSLLNLDTLEWPHVSIDPPLICLTHSATLVGMYLFVICGHDGSEYSSQVLMLKLDTLHWETHTIYGSAPILRGHHACALHDGRLFIYGEYNGQEVFDDMYMLELSSYSYLPQVRVFVISCHH</sequence>
<evidence type="ECO:0000313" key="1">
    <source>
        <dbReference type="EMBL" id="KAJ2893406.1"/>
    </source>
</evidence>
<evidence type="ECO:0000313" key="2">
    <source>
        <dbReference type="Proteomes" id="UP001139981"/>
    </source>
</evidence>
<reference evidence="1" key="1">
    <citation type="submission" date="2022-07" db="EMBL/GenBank/DDBJ databases">
        <title>Phylogenomic reconstructions and comparative analyses of Kickxellomycotina fungi.</title>
        <authorList>
            <person name="Reynolds N.K."/>
            <person name="Stajich J.E."/>
            <person name="Barry K."/>
            <person name="Grigoriev I.V."/>
            <person name="Crous P."/>
            <person name="Smith M.E."/>
        </authorList>
    </citation>
    <scope>NUCLEOTIDE SEQUENCE</scope>
    <source>
        <strain evidence="1">CBS 190363</strain>
    </source>
</reference>
<protein>
    <submittedName>
        <fullName evidence="1">Uncharacterized protein</fullName>
    </submittedName>
</protein>
<dbReference type="EMBL" id="JANBVB010000547">
    <property type="protein sequence ID" value="KAJ2893406.1"/>
    <property type="molecule type" value="Genomic_DNA"/>
</dbReference>
<dbReference type="Proteomes" id="UP001139981">
    <property type="component" value="Unassembled WGS sequence"/>
</dbReference>
<name>A0ACC1M2X1_9FUNG</name>
<comment type="caution">
    <text evidence="1">The sequence shown here is derived from an EMBL/GenBank/DDBJ whole genome shotgun (WGS) entry which is preliminary data.</text>
</comment>
<accession>A0ACC1M2X1</accession>
<organism evidence="1 2">
    <name type="scientific">Coemansia aciculifera</name>
    <dbReference type="NCBI Taxonomy" id="417176"/>
    <lineage>
        <taxon>Eukaryota</taxon>
        <taxon>Fungi</taxon>
        <taxon>Fungi incertae sedis</taxon>
        <taxon>Zoopagomycota</taxon>
        <taxon>Kickxellomycotina</taxon>
        <taxon>Kickxellomycetes</taxon>
        <taxon>Kickxellales</taxon>
        <taxon>Kickxellaceae</taxon>
        <taxon>Coemansia</taxon>
    </lineage>
</organism>
<keyword evidence="2" id="KW-1185">Reference proteome</keyword>
<gene>
    <name evidence="1" type="ORF">IWW38_002869</name>
</gene>